<protein>
    <submittedName>
        <fullName evidence="2">Uncharacterized protein</fullName>
    </submittedName>
</protein>
<comment type="caution">
    <text evidence="2">The sequence shown here is derived from an EMBL/GenBank/DDBJ whole genome shotgun (WGS) entry which is preliminary data.</text>
</comment>
<dbReference type="Proteomes" id="UP000314294">
    <property type="component" value="Unassembled WGS sequence"/>
</dbReference>
<gene>
    <name evidence="2" type="ORF">EYF80_032872</name>
</gene>
<feature type="compositionally biased region" description="Basic and acidic residues" evidence="1">
    <location>
        <begin position="107"/>
        <end position="121"/>
    </location>
</feature>
<evidence type="ECO:0000256" key="1">
    <source>
        <dbReference type="SAM" id="MobiDB-lite"/>
    </source>
</evidence>
<organism evidence="2 3">
    <name type="scientific">Liparis tanakae</name>
    <name type="common">Tanaka's snailfish</name>
    <dbReference type="NCBI Taxonomy" id="230148"/>
    <lineage>
        <taxon>Eukaryota</taxon>
        <taxon>Metazoa</taxon>
        <taxon>Chordata</taxon>
        <taxon>Craniata</taxon>
        <taxon>Vertebrata</taxon>
        <taxon>Euteleostomi</taxon>
        <taxon>Actinopterygii</taxon>
        <taxon>Neopterygii</taxon>
        <taxon>Teleostei</taxon>
        <taxon>Neoteleostei</taxon>
        <taxon>Acanthomorphata</taxon>
        <taxon>Eupercaria</taxon>
        <taxon>Perciformes</taxon>
        <taxon>Cottioidei</taxon>
        <taxon>Cottales</taxon>
        <taxon>Liparidae</taxon>
        <taxon>Liparis</taxon>
    </lineage>
</organism>
<keyword evidence="3" id="KW-1185">Reference proteome</keyword>
<evidence type="ECO:0000313" key="3">
    <source>
        <dbReference type="Proteomes" id="UP000314294"/>
    </source>
</evidence>
<feature type="region of interest" description="Disordered" evidence="1">
    <location>
        <begin position="87"/>
        <end position="121"/>
    </location>
</feature>
<dbReference type="EMBL" id="SRLO01000418">
    <property type="protein sequence ID" value="TNN56882.1"/>
    <property type="molecule type" value="Genomic_DNA"/>
</dbReference>
<dbReference type="AlphaFoldDB" id="A0A4Z2GVV1"/>
<evidence type="ECO:0000313" key="2">
    <source>
        <dbReference type="EMBL" id="TNN56882.1"/>
    </source>
</evidence>
<sequence>METPKSAAVQRVLLEIFKEDSQFVSSPVGAPVPPLADLFTDHEQTPESWELLDRLHVLTARLLERRLPQKGLLRHVIGLGDIHPSHGAHVPPHVPPGTKGLGLTAMREGDRNKESDGERAREKKRHLLLIAMGKFP</sequence>
<name>A0A4Z2GVV1_9TELE</name>
<reference evidence="2 3" key="1">
    <citation type="submission" date="2019-03" db="EMBL/GenBank/DDBJ databases">
        <title>First draft genome of Liparis tanakae, snailfish: a comprehensive survey of snailfish specific genes.</title>
        <authorList>
            <person name="Kim W."/>
            <person name="Song I."/>
            <person name="Jeong J.-H."/>
            <person name="Kim D."/>
            <person name="Kim S."/>
            <person name="Ryu S."/>
            <person name="Song J.Y."/>
            <person name="Lee S.K."/>
        </authorList>
    </citation>
    <scope>NUCLEOTIDE SEQUENCE [LARGE SCALE GENOMIC DNA]</scope>
    <source>
        <tissue evidence="2">Muscle</tissue>
    </source>
</reference>
<proteinExistence type="predicted"/>
<accession>A0A4Z2GVV1</accession>